<dbReference type="InterPro" id="IPR016169">
    <property type="entry name" value="FAD-bd_PCMH_sub2"/>
</dbReference>
<accession>A0A4V6CSC2</accession>
<protein>
    <submittedName>
        <fullName evidence="8">FAD-binding oxidoreductase</fullName>
    </submittedName>
</protein>
<evidence type="ECO:0000313" key="8">
    <source>
        <dbReference type="EMBL" id="TKV60985.1"/>
    </source>
</evidence>
<dbReference type="Gene3D" id="3.40.462.20">
    <property type="match status" value="1"/>
</dbReference>
<comment type="similarity">
    <text evidence="2">Belongs to the oxygen-dependent FAD-linked oxidoreductase family.</text>
</comment>
<evidence type="ECO:0000256" key="3">
    <source>
        <dbReference type="ARBA" id="ARBA00022630"/>
    </source>
</evidence>
<evidence type="ECO:0000313" key="9">
    <source>
        <dbReference type="Proteomes" id="UP000306985"/>
    </source>
</evidence>
<dbReference type="InterPro" id="IPR016166">
    <property type="entry name" value="FAD-bd_PCMH"/>
</dbReference>
<feature type="compositionally biased region" description="Low complexity" evidence="6">
    <location>
        <begin position="31"/>
        <end position="82"/>
    </location>
</feature>
<dbReference type="PROSITE" id="PS51318">
    <property type="entry name" value="TAT"/>
    <property type="match status" value="1"/>
</dbReference>
<dbReference type="InterPro" id="IPR006311">
    <property type="entry name" value="TAT_signal"/>
</dbReference>
<keyword evidence="3" id="KW-0285">Flavoprotein</keyword>
<dbReference type="GO" id="GO:0016491">
    <property type="term" value="F:oxidoreductase activity"/>
    <property type="evidence" value="ECO:0007669"/>
    <property type="project" value="UniProtKB-KW"/>
</dbReference>
<dbReference type="PANTHER" id="PTHR42973">
    <property type="entry name" value="BINDING OXIDOREDUCTASE, PUTATIVE (AFU_ORTHOLOGUE AFUA_1G17690)-RELATED"/>
    <property type="match status" value="1"/>
</dbReference>
<reference evidence="8 9" key="1">
    <citation type="submission" date="2019-05" db="EMBL/GenBank/DDBJ databases">
        <title>Nakamurella sp. N5BH11, whole genome shotgun sequence.</title>
        <authorList>
            <person name="Tuo L."/>
        </authorList>
    </citation>
    <scope>NUCLEOTIDE SEQUENCE [LARGE SCALE GENOMIC DNA]</scope>
    <source>
        <strain evidence="8 9">N5BH11</strain>
    </source>
</reference>
<dbReference type="PROSITE" id="PS00862">
    <property type="entry name" value="OX2_COVAL_FAD"/>
    <property type="match status" value="1"/>
</dbReference>
<feature type="region of interest" description="Disordered" evidence="6">
    <location>
        <begin position="31"/>
        <end position="88"/>
    </location>
</feature>
<dbReference type="AlphaFoldDB" id="A0A4V6CSC2"/>
<dbReference type="InterPro" id="IPR050416">
    <property type="entry name" value="FAD-linked_Oxidoreductase"/>
</dbReference>
<keyword evidence="4" id="KW-0274">FAD</keyword>
<dbReference type="Pfam" id="PF08031">
    <property type="entry name" value="BBE"/>
    <property type="match status" value="1"/>
</dbReference>
<dbReference type="GO" id="GO:0071949">
    <property type="term" value="F:FAD binding"/>
    <property type="evidence" value="ECO:0007669"/>
    <property type="project" value="InterPro"/>
</dbReference>
<evidence type="ECO:0000256" key="4">
    <source>
        <dbReference type="ARBA" id="ARBA00022827"/>
    </source>
</evidence>
<evidence type="ECO:0000259" key="7">
    <source>
        <dbReference type="PROSITE" id="PS51387"/>
    </source>
</evidence>
<organism evidence="8 9">
    <name type="scientific">Nakamurella flava</name>
    <dbReference type="NCBI Taxonomy" id="2576308"/>
    <lineage>
        <taxon>Bacteria</taxon>
        <taxon>Bacillati</taxon>
        <taxon>Actinomycetota</taxon>
        <taxon>Actinomycetes</taxon>
        <taxon>Nakamurellales</taxon>
        <taxon>Nakamurellaceae</taxon>
        <taxon>Nakamurella</taxon>
    </lineage>
</organism>
<dbReference type="InterPro" id="IPR036318">
    <property type="entry name" value="FAD-bd_PCMH-like_sf"/>
</dbReference>
<dbReference type="InterPro" id="IPR006094">
    <property type="entry name" value="Oxid_FAD_bind_N"/>
</dbReference>
<sequence length="556" mass="57910">MTPPPGALSRRQALQVGAGAAVTGLLAACTSTDTPAATSGPTSTAGAGVSSSGSTPSSASPGSVTPSADPEWVPGTPLTTPASTPPADVPAAAIQDLRSRLSGNVLSPLDASYPFTALSSNTRYLDLRPAVIARCKNEADVVTAVNWARVNGVTIAPYGGGHSYAGLSSTSGLLLDIRAMNDVTVDLAAATATVAAAALNGDVLDKTVNTPFLLPGGTCLGVGTGGLVLGGGIGYNTHWAGLTCDHLTSTRVVLASGEVVEADAGQHADLFWACRGGTGGNFGLNTSFRFQLVQAPQTVVYFRYDYRGADAATAMLAAVDSLAQTAPAGLNLSSCAQATPVGSGGPREAIDAFVRGQYVGTLDEARDLLAPFVALSPAKSALAERPFWEVQQQVWPSANPTPHSWGDWSRYTREAMPQDRVAKMVDLLSECPVRTDNSNGALWFLGWVGGDVVGKIGRTDTAYVHRGSPLLLRPTPVWETSDPSSVGQDLLDWTAAQIAIVADITPDESYQNFPNRLIPNPLQQYFGENLDRLIGVKTTYDPDNLFTNEQGIPVRS</sequence>
<dbReference type="Proteomes" id="UP000306985">
    <property type="component" value="Unassembled WGS sequence"/>
</dbReference>
<keyword evidence="9" id="KW-1185">Reference proteome</keyword>
<dbReference type="OrthoDB" id="545125at2"/>
<evidence type="ECO:0000256" key="6">
    <source>
        <dbReference type="SAM" id="MobiDB-lite"/>
    </source>
</evidence>
<keyword evidence="5" id="KW-0560">Oxidoreductase</keyword>
<dbReference type="PANTHER" id="PTHR42973:SF39">
    <property type="entry name" value="FAD-BINDING PCMH-TYPE DOMAIN-CONTAINING PROTEIN"/>
    <property type="match status" value="1"/>
</dbReference>
<gene>
    <name evidence="8" type="ORF">FDO65_04850</name>
</gene>
<evidence type="ECO:0000256" key="5">
    <source>
        <dbReference type="ARBA" id="ARBA00023002"/>
    </source>
</evidence>
<dbReference type="InterPro" id="IPR006093">
    <property type="entry name" value="Oxy_OxRdtase_FAD_BS"/>
</dbReference>
<evidence type="ECO:0000256" key="2">
    <source>
        <dbReference type="ARBA" id="ARBA00005466"/>
    </source>
</evidence>
<comment type="caution">
    <text evidence="8">The sequence shown here is derived from an EMBL/GenBank/DDBJ whole genome shotgun (WGS) entry which is preliminary data.</text>
</comment>
<dbReference type="SUPFAM" id="SSF56176">
    <property type="entry name" value="FAD-binding/transporter-associated domain-like"/>
    <property type="match status" value="1"/>
</dbReference>
<proteinExistence type="inferred from homology"/>
<dbReference type="Pfam" id="PF01565">
    <property type="entry name" value="FAD_binding_4"/>
    <property type="match status" value="1"/>
</dbReference>
<dbReference type="RefSeq" id="WP_137448288.1">
    <property type="nucleotide sequence ID" value="NZ_SZZH01000001.1"/>
</dbReference>
<name>A0A4V6CSC2_9ACTN</name>
<dbReference type="InterPro" id="IPR012951">
    <property type="entry name" value="BBE"/>
</dbReference>
<dbReference type="EMBL" id="SZZH01000001">
    <property type="protein sequence ID" value="TKV60985.1"/>
    <property type="molecule type" value="Genomic_DNA"/>
</dbReference>
<comment type="cofactor">
    <cofactor evidence="1">
        <name>FAD</name>
        <dbReference type="ChEBI" id="CHEBI:57692"/>
    </cofactor>
</comment>
<dbReference type="Gene3D" id="3.30.465.10">
    <property type="match status" value="1"/>
</dbReference>
<evidence type="ECO:0000256" key="1">
    <source>
        <dbReference type="ARBA" id="ARBA00001974"/>
    </source>
</evidence>
<feature type="domain" description="FAD-binding PCMH-type" evidence="7">
    <location>
        <begin position="125"/>
        <end position="295"/>
    </location>
</feature>
<dbReference type="PROSITE" id="PS51387">
    <property type="entry name" value="FAD_PCMH"/>
    <property type="match status" value="1"/>
</dbReference>